<keyword evidence="1" id="KW-0812">Transmembrane</keyword>
<protein>
    <submittedName>
        <fullName evidence="2">Uncharacterized protein</fullName>
    </submittedName>
</protein>
<feature type="transmembrane region" description="Helical" evidence="1">
    <location>
        <begin position="58"/>
        <end position="81"/>
    </location>
</feature>
<keyword evidence="1" id="KW-1133">Transmembrane helix</keyword>
<feature type="transmembrane region" description="Helical" evidence="1">
    <location>
        <begin position="93"/>
        <end position="115"/>
    </location>
</feature>
<organism evidence="2 3">
    <name type="scientific">Streptomyces microflavus</name>
    <name type="common">Streptomyces lipmanii</name>
    <dbReference type="NCBI Taxonomy" id="1919"/>
    <lineage>
        <taxon>Bacteria</taxon>
        <taxon>Bacillati</taxon>
        <taxon>Actinomycetota</taxon>
        <taxon>Actinomycetes</taxon>
        <taxon>Kitasatosporales</taxon>
        <taxon>Streptomycetaceae</taxon>
        <taxon>Streptomyces</taxon>
    </lineage>
</organism>
<evidence type="ECO:0000256" key="1">
    <source>
        <dbReference type="SAM" id="Phobius"/>
    </source>
</evidence>
<dbReference type="EMBL" id="BLWD01000001">
    <property type="protein sequence ID" value="GFN08909.1"/>
    <property type="molecule type" value="Genomic_DNA"/>
</dbReference>
<proteinExistence type="predicted"/>
<name>A0A7J0D339_STRMI</name>
<dbReference type="RefSeq" id="WP_099129835.1">
    <property type="nucleotide sequence ID" value="NZ_BMUG01000003.1"/>
</dbReference>
<sequence>MRSTTTSPLIRTAGAVALVGAALLPGLIAALPLAFNGAQHTLSALGRATMPEGATASLGWGVALLTAAVLPFVAIPVSLFIARARHLPRDRTVRVCAVAVLVCSLVSCLVAAVSAGV</sequence>
<accession>A0A7J0D339</accession>
<comment type="caution">
    <text evidence="2">The sequence shown here is derived from an EMBL/GenBank/DDBJ whole genome shotgun (WGS) entry which is preliminary data.</text>
</comment>
<feature type="transmembrane region" description="Helical" evidence="1">
    <location>
        <begin position="12"/>
        <end position="38"/>
    </location>
</feature>
<evidence type="ECO:0000313" key="3">
    <source>
        <dbReference type="Proteomes" id="UP000498740"/>
    </source>
</evidence>
<reference evidence="2 3" key="1">
    <citation type="submission" date="2020-05" db="EMBL/GenBank/DDBJ databases">
        <title>Whole genome shotgun sequence of Streptomyces microflavus NBRC 13062.</title>
        <authorList>
            <person name="Komaki H."/>
            <person name="Tamura T."/>
        </authorList>
    </citation>
    <scope>NUCLEOTIDE SEQUENCE [LARGE SCALE GENOMIC DNA]</scope>
    <source>
        <strain evidence="2 3">NBRC 13062</strain>
    </source>
</reference>
<evidence type="ECO:0000313" key="2">
    <source>
        <dbReference type="EMBL" id="GFN08909.1"/>
    </source>
</evidence>
<dbReference type="AlphaFoldDB" id="A0A7J0D339"/>
<gene>
    <name evidence="2" type="ORF">Smic_74650</name>
</gene>
<dbReference type="Proteomes" id="UP000498740">
    <property type="component" value="Unassembled WGS sequence"/>
</dbReference>
<keyword evidence="1" id="KW-0472">Membrane</keyword>